<dbReference type="SUPFAM" id="SSF51658">
    <property type="entry name" value="Xylose isomerase-like"/>
    <property type="match status" value="1"/>
</dbReference>
<dbReference type="GO" id="GO:0016853">
    <property type="term" value="F:isomerase activity"/>
    <property type="evidence" value="ECO:0007669"/>
    <property type="project" value="UniProtKB-KW"/>
</dbReference>
<feature type="domain" description="Xylose isomerase-like TIM barrel" evidence="1">
    <location>
        <begin position="18"/>
        <end position="260"/>
    </location>
</feature>
<comment type="caution">
    <text evidence="2">The sequence shown here is derived from an EMBL/GenBank/DDBJ whole genome shotgun (WGS) entry which is preliminary data.</text>
</comment>
<dbReference type="InterPro" id="IPR013022">
    <property type="entry name" value="Xyl_isomerase-like_TIM-brl"/>
</dbReference>
<reference evidence="2 3" key="1">
    <citation type="journal article" date="2019" name="Nat. Microbiol.">
        <title>Mediterranean grassland soil C-N compound turnover is dependent on rainfall and depth, and is mediated by genomically divergent microorganisms.</title>
        <authorList>
            <person name="Diamond S."/>
            <person name="Andeer P.F."/>
            <person name="Li Z."/>
            <person name="Crits-Christoph A."/>
            <person name="Burstein D."/>
            <person name="Anantharaman K."/>
            <person name="Lane K.R."/>
            <person name="Thomas B.C."/>
            <person name="Pan C."/>
            <person name="Northen T.R."/>
            <person name="Banfield J.F."/>
        </authorList>
    </citation>
    <scope>NUCLEOTIDE SEQUENCE [LARGE SCALE GENOMIC DNA]</scope>
    <source>
        <strain evidence="2">NP_7</strain>
    </source>
</reference>
<evidence type="ECO:0000259" key="1">
    <source>
        <dbReference type="Pfam" id="PF01261"/>
    </source>
</evidence>
<dbReference type="Pfam" id="PF01261">
    <property type="entry name" value="AP_endonuc_2"/>
    <property type="match status" value="1"/>
</dbReference>
<evidence type="ECO:0000313" key="3">
    <source>
        <dbReference type="Proteomes" id="UP000320048"/>
    </source>
</evidence>
<organism evidence="2 3">
    <name type="scientific">Candidatus Segetimicrobium genomatis</name>
    <dbReference type="NCBI Taxonomy" id="2569760"/>
    <lineage>
        <taxon>Bacteria</taxon>
        <taxon>Bacillati</taxon>
        <taxon>Candidatus Sysuimicrobiota</taxon>
        <taxon>Candidatus Sysuimicrobiia</taxon>
        <taxon>Candidatus Sysuimicrobiales</taxon>
        <taxon>Candidatus Segetimicrobiaceae</taxon>
        <taxon>Candidatus Segetimicrobium</taxon>
    </lineage>
</organism>
<name>A0A537JLV0_9BACT</name>
<dbReference type="PANTHER" id="PTHR12110">
    <property type="entry name" value="HYDROXYPYRUVATE ISOMERASE"/>
    <property type="match status" value="1"/>
</dbReference>
<keyword evidence="2" id="KW-0413">Isomerase</keyword>
<gene>
    <name evidence="2" type="ORF">E6H04_01820</name>
</gene>
<dbReference type="InterPro" id="IPR050312">
    <property type="entry name" value="IolE/XylAMocC-like"/>
</dbReference>
<protein>
    <submittedName>
        <fullName evidence="2">Sugar phosphate isomerase/epimerase</fullName>
    </submittedName>
</protein>
<evidence type="ECO:0000313" key="2">
    <source>
        <dbReference type="EMBL" id="TMI84106.1"/>
    </source>
</evidence>
<dbReference type="PANTHER" id="PTHR12110:SF53">
    <property type="entry name" value="BLR5974 PROTEIN"/>
    <property type="match status" value="1"/>
</dbReference>
<dbReference type="AlphaFoldDB" id="A0A537JLV0"/>
<sequence>MAYLGLSIRGGERREEELRFARKVGYTAVEISLDGTGLVFGGRLHASMLREALAAFHKHEFRYSVHGPSSLDLRDRANREIQLALARAALQFCREVGGRVLVIHFEQQSQDPEDEAAFDEAVLRLSDEAGDVLLGIENIEVERVEPVIDCVRRINRPNVVMTLDIGHAHLSAAYFRFDFLEAIRSALPHVRHVHVNDNFGRYDPLRLENFTLYRTQTQADIFPLGKGDLHLPVGWGAIPLENAFESLRGFRGTVVHEYRYNLFLASADDDFARVQSLVAMLGPTAGKGAEGG</sequence>
<dbReference type="EMBL" id="VBAO01000046">
    <property type="protein sequence ID" value="TMI84106.1"/>
    <property type="molecule type" value="Genomic_DNA"/>
</dbReference>
<dbReference type="Gene3D" id="3.20.20.150">
    <property type="entry name" value="Divalent-metal-dependent TIM barrel enzymes"/>
    <property type="match status" value="1"/>
</dbReference>
<proteinExistence type="predicted"/>
<accession>A0A537JLV0</accession>
<dbReference type="InterPro" id="IPR036237">
    <property type="entry name" value="Xyl_isomerase-like_sf"/>
</dbReference>
<dbReference type="Proteomes" id="UP000320048">
    <property type="component" value="Unassembled WGS sequence"/>
</dbReference>